<keyword evidence="5 9" id="KW-0808">Transferase</keyword>
<evidence type="ECO:0000259" key="8">
    <source>
        <dbReference type="PROSITE" id="PS51186"/>
    </source>
</evidence>
<dbReference type="GO" id="GO:0019491">
    <property type="term" value="P:ectoine biosynthetic process"/>
    <property type="evidence" value="ECO:0007669"/>
    <property type="project" value="UniProtKB-UniPathway"/>
</dbReference>
<evidence type="ECO:0000256" key="2">
    <source>
        <dbReference type="ARBA" id="ARBA00010712"/>
    </source>
</evidence>
<feature type="domain" description="N-acetyltransferase" evidence="8">
    <location>
        <begin position="10"/>
        <end position="158"/>
    </location>
</feature>
<organism evidence="9">
    <name type="scientific">uncultured organism</name>
    <dbReference type="NCBI Taxonomy" id="155900"/>
    <lineage>
        <taxon>unclassified sequences</taxon>
        <taxon>environmental samples</taxon>
    </lineage>
</organism>
<comment type="similarity">
    <text evidence="2">Belongs to the acetyltransferase family. EctA subfamily.</text>
</comment>
<dbReference type="EC" id="2.3.1.178" evidence="3"/>
<dbReference type="InterPro" id="IPR000182">
    <property type="entry name" value="GNAT_dom"/>
</dbReference>
<evidence type="ECO:0000256" key="1">
    <source>
        <dbReference type="ARBA" id="ARBA00004978"/>
    </source>
</evidence>
<accession>A0A5B8R982</accession>
<dbReference type="PROSITE" id="PS51186">
    <property type="entry name" value="GNAT"/>
    <property type="match status" value="1"/>
</dbReference>
<comment type="pathway">
    <text evidence="1">Amine and polyamine biosynthesis; ectoine biosynthesis; L-ectoine from L-aspartate 4-semialdehyde: step 2/3.</text>
</comment>
<dbReference type="NCBIfam" id="TIGR02406">
    <property type="entry name" value="ectoine_EctA"/>
    <property type="match status" value="1"/>
</dbReference>
<evidence type="ECO:0000313" key="9">
    <source>
        <dbReference type="EMBL" id="QEA04518.1"/>
    </source>
</evidence>
<dbReference type="Gene3D" id="3.40.630.30">
    <property type="match status" value="1"/>
</dbReference>
<evidence type="ECO:0000256" key="7">
    <source>
        <dbReference type="ARBA" id="ARBA00048924"/>
    </source>
</evidence>
<comment type="catalytic activity">
    <reaction evidence="7">
        <text>L-2,4-diaminobutanoate + acetyl-CoA = (2S)-4-acetamido-2-aminobutanoate + CoA + H(+)</text>
        <dbReference type="Rhea" id="RHEA:16901"/>
        <dbReference type="ChEBI" id="CHEBI:15378"/>
        <dbReference type="ChEBI" id="CHEBI:57287"/>
        <dbReference type="ChEBI" id="CHEBI:57288"/>
        <dbReference type="ChEBI" id="CHEBI:58761"/>
        <dbReference type="ChEBI" id="CHEBI:58929"/>
        <dbReference type="EC" id="2.3.1.178"/>
    </reaction>
</comment>
<dbReference type="CDD" id="cd04301">
    <property type="entry name" value="NAT_SF"/>
    <property type="match status" value="1"/>
</dbReference>
<evidence type="ECO:0000256" key="5">
    <source>
        <dbReference type="ARBA" id="ARBA00022679"/>
    </source>
</evidence>
<evidence type="ECO:0000256" key="4">
    <source>
        <dbReference type="ARBA" id="ARBA00017935"/>
    </source>
</evidence>
<dbReference type="SUPFAM" id="SSF55729">
    <property type="entry name" value="Acyl-CoA N-acyltransferases (Nat)"/>
    <property type="match status" value="1"/>
</dbReference>
<reference evidence="9" key="1">
    <citation type="submission" date="2019-06" db="EMBL/GenBank/DDBJ databases">
        <authorList>
            <person name="Murdoch R.W."/>
            <person name="Fathepure B."/>
        </authorList>
    </citation>
    <scope>NUCLEOTIDE SEQUENCE</scope>
</reference>
<dbReference type="GO" id="GO:0033816">
    <property type="term" value="F:diaminobutyrate acetyltransferase activity"/>
    <property type="evidence" value="ECO:0007669"/>
    <property type="project" value="UniProtKB-EC"/>
</dbReference>
<protein>
    <recommendedName>
        <fullName evidence="4">L-2,4-diaminobutyric acid acetyltransferase</fullName>
        <ecNumber evidence="3">2.3.1.178</ecNumber>
    </recommendedName>
</protein>
<dbReference type="UniPathway" id="UPA00067">
    <property type="reaction ID" value="UER00122"/>
</dbReference>
<dbReference type="InterPro" id="IPR016181">
    <property type="entry name" value="Acyl_CoA_acyltransferase"/>
</dbReference>
<dbReference type="EMBL" id="MN079085">
    <property type="protein sequence ID" value="QEA04518.1"/>
    <property type="molecule type" value="Genomic_DNA"/>
</dbReference>
<gene>
    <name evidence="9" type="primary">ectA</name>
    <name evidence="9" type="ORF">KBTEX_00826</name>
</gene>
<proteinExistence type="inferred from homology"/>
<dbReference type="Pfam" id="PF00583">
    <property type="entry name" value="Acetyltransf_1"/>
    <property type="match status" value="1"/>
</dbReference>
<evidence type="ECO:0000256" key="6">
    <source>
        <dbReference type="ARBA" id="ARBA00023315"/>
    </source>
</evidence>
<keyword evidence="6 9" id="KW-0012">Acyltransferase</keyword>
<evidence type="ECO:0000256" key="3">
    <source>
        <dbReference type="ARBA" id="ARBA00012355"/>
    </source>
</evidence>
<sequence>MASRPSEDGIILRQPAIADGGGMWRVVRDAGVLDENSSYLYLLMARDFSETCVVAERDGRTIGFVTGYRRPQRPDTAFLWQVGLLPEAQGLGLGKRLVAAFLRAPGCQGATRLETTITPDNAASRALFRAVARDLGAECAVSPCFTAADFPEAGHDDEELFSIGPFTADAPNTLNY</sequence>
<dbReference type="AlphaFoldDB" id="A0A5B8R982"/>
<name>A0A5B8R982_9ZZZZ</name>
<dbReference type="InterPro" id="IPR012772">
    <property type="entry name" value="Ectoine_EctA"/>
</dbReference>